<dbReference type="AlphaFoldDB" id="A0ABD3UDR9"/>
<dbReference type="Pfam" id="PF23283">
    <property type="entry name" value="D8C_UMOD"/>
    <property type="match status" value="1"/>
</dbReference>
<dbReference type="EMBL" id="JBJQND010000016">
    <property type="protein sequence ID" value="KAL3846698.1"/>
    <property type="molecule type" value="Genomic_DNA"/>
</dbReference>
<evidence type="ECO:0000313" key="4">
    <source>
        <dbReference type="EMBL" id="KAL3846698.1"/>
    </source>
</evidence>
<feature type="non-terminal residue" evidence="4">
    <location>
        <position position="120"/>
    </location>
</feature>
<keyword evidence="1" id="KW-0732">Signal</keyword>
<evidence type="ECO:0000256" key="1">
    <source>
        <dbReference type="ARBA" id="ARBA00022729"/>
    </source>
</evidence>
<sequence>QSCDSDYDVLPDLENRDQSYVLLENGVEDSDGDLENKWYCVKDWNMPNDPTNLKIGSCGTNNPVWMHGTVPNVEDGVVTRTVCMMFDDSLCSAWTTVEVRNCGKHMIYKLGSLKIGRYCF</sequence>
<evidence type="ECO:0000256" key="2">
    <source>
        <dbReference type="ARBA" id="ARBA00023157"/>
    </source>
</evidence>
<gene>
    <name evidence="4" type="ORF">ACJMK2_017666</name>
</gene>
<dbReference type="InterPro" id="IPR057774">
    <property type="entry name" value="D8C_UMOD/GP2/OIT3-like"/>
</dbReference>
<accession>A0ABD3UDR9</accession>
<keyword evidence="5" id="KW-1185">Reference proteome</keyword>
<comment type="caution">
    <text evidence="4">The sequence shown here is derived from an EMBL/GenBank/DDBJ whole genome shotgun (WGS) entry which is preliminary data.</text>
</comment>
<reference evidence="4 5" key="1">
    <citation type="submission" date="2024-11" db="EMBL/GenBank/DDBJ databases">
        <title>Chromosome-level genome assembly of the freshwater bivalve Anodonta woodiana.</title>
        <authorList>
            <person name="Chen X."/>
        </authorList>
    </citation>
    <scope>NUCLEOTIDE SEQUENCE [LARGE SCALE GENOMIC DNA]</scope>
    <source>
        <strain evidence="4">MN2024</strain>
        <tissue evidence="4">Gills</tissue>
    </source>
</reference>
<feature type="non-terminal residue" evidence="4">
    <location>
        <position position="1"/>
    </location>
</feature>
<dbReference type="Proteomes" id="UP001634394">
    <property type="component" value="Unassembled WGS sequence"/>
</dbReference>
<protein>
    <recommendedName>
        <fullName evidence="3">UMOD/GP2/OIT3-like D8C domain-containing protein</fullName>
    </recommendedName>
</protein>
<evidence type="ECO:0000313" key="5">
    <source>
        <dbReference type="Proteomes" id="UP001634394"/>
    </source>
</evidence>
<evidence type="ECO:0000259" key="3">
    <source>
        <dbReference type="Pfam" id="PF23283"/>
    </source>
</evidence>
<name>A0ABD3UDR9_SINWO</name>
<keyword evidence="2" id="KW-1015">Disulfide bond</keyword>
<proteinExistence type="predicted"/>
<feature type="domain" description="UMOD/GP2/OIT3-like D8C" evidence="3">
    <location>
        <begin position="51"/>
        <end position="103"/>
    </location>
</feature>
<organism evidence="4 5">
    <name type="scientific">Sinanodonta woodiana</name>
    <name type="common">Chinese pond mussel</name>
    <name type="synonym">Anodonta woodiana</name>
    <dbReference type="NCBI Taxonomy" id="1069815"/>
    <lineage>
        <taxon>Eukaryota</taxon>
        <taxon>Metazoa</taxon>
        <taxon>Spiralia</taxon>
        <taxon>Lophotrochozoa</taxon>
        <taxon>Mollusca</taxon>
        <taxon>Bivalvia</taxon>
        <taxon>Autobranchia</taxon>
        <taxon>Heteroconchia</taxon>
        <taxon>Palaeoheterodonta</taxon>
        <taxon>Unionida</taxon>
        <taxon>Unionoidea</taxon>
        <taxon>Unionidae</taxon>
        <taxon>Unioninae</taxon>
        <taxon>Sinanodonta</taxon>
    </lineage>
</organism>